<accession>L2GYE4</accession>
<organism evidence="1 2">
    <name type="scientific">Vavraia culicis (isolate floridensis)</name>
    <name type="common">Microsporidian parasite</name>
    <dbReference type="NCBI Taxonomy" id="948595"/>
    <lineage>
        <taxon>Eukaryota</taxon>
        <taxon>Fungi</taxon>
        <taxon>Fungi incertae sedis</taxon>
        <taxon>Microsporidia</taxon>
        <taxon>Pleistophoridae</taxon>
        <taxon>Vavraia</taxon>
    </lineage>
</organism>
<sequence length="120" mass="13731">MLRQDGKGMQRYMWLSTLVKGCFLGHIPCLLPQIFCLSESIPLRCARTVSPRMKIATMYSSLFLSNATYDTVSVIGCKDLSRCPLNDSPGPTVLHRVCFIFLKEHILSFLSYLLWFDMFV</sequence>
<reference evidence="2" key="1">
    <citation type="submission" date="2011-03" db="EMBL/GenBank/DDBJ databases">
        <title>The genome sequence of Vavraia culicis strain floridensis.</title>
        <authorList>
            <consortium name="The Broad Institute Genome Sequencing Platform"/>
            <person name="Cuomo C."/>
            <person name="Becnel J."/>
            <person name="Sanscrainte N."/>
            <person name="Young S.K."/>
            <person name="Zeng Q."/>
            <person name="Gargeya S."/>
            <person name="Fitzgerald M."/>
            <person name="Haas B."/>
            <person name="Abouelleil A."/>
            <person name="Alvarado L."/>
            <person name="Arachchi H.M."/>
            <person name="Berlin A."/>
            <person name="Chapman S.B."/>
            <person name="Gearin G."/>
            <person name="Goldberg J."/>
            <person name="Griggs A."/>
            <person name="Gujja S."/>
            <person name="Hansen M."/>
            <person name="Heiman D."/>
            <person name="Howarth C."/>
            <person name="Larimer J."/>
            <person name="Lui A."/>
            <person name="MacDonald P.J.P."/>
            <person name="McCowen C."/>
            <person name="Montmayeur A."/>
            <person name="Murphy C."/>
            <person name="Neiman D."/>
            <person name="Pearson M."/>
            <person name="Priest M."/>
            <person name="Roberts A."/>
            <person name="Saif S."/>
            <person name="Shea T."/>
            <person name="Sisk P."/>
            <person name="Stolte C."/>
            <person name="Sykes S."/>
            <person name="Wortman J."/>
            <person name="Nusbaum C."/>
            <person name="Birren B."/>
        </authorList>
    </citation>
    <scope>NUCLEOTIDE SEQUENCE [LARGE SCALE GENOMIC DNA]</scope>
    <source>
        <strain evidence="2">floridensis</strain>
    </source>
</reference>
<keyword evidence="2" id="KW-1185">Reference proteome</keyword>
<dbReference type="GeneID" id="19878035"/>
<dbReference type="AlphaFoldDB" id="L2GYE4"/>
<evidence type="ECO:0000313" key="1">
    <source>
        <dbReference type="EMBL" id="ELA48308.1"/>
    </source>
</evidence>
<dbReference type="EMBL" id="GL877405">
    <property type="protein sequence ID" value="ELA48308.1"/>
    <property type="molecule type" value="Genomic_DNA"/>
</dbReference>
<dbReference type="HOGENOM" id="CLU_2051426_0_0_1"/>
<proteinExistence type="predicted"/>
<protein>
    <submittedName>
        <fullName evidence="1">Uncharacterized protein</fullName>
    </submittedName>
</protein>
<gene>
    <name evidence="1" type="ORF">VCUG_00144</name>
</gene>
<dbReference type="Proteomes" id="UP000011081">
    <property type="component" value="Unassembled WGS sequence"/>
</dbReference>
<dbReference type="InParanoid" id="L2GYE4"/>
<name>L2GYE4_VAVCU</name>
<dbReference type="VEuPathDB" id="MicrosporidiaDB:VCUG_00144"/>
<evidence type="ECO:0000313" key="2">
    <source>
        <dbReference type="Proteomes" id="UP000011081"/>
    </source>
</evidence>
<dbReference type="RefSeq" id="XP_008073166.1">
    <property type="nucleotide sequence ID" value="XM_008074975.1"/>
</dbReference>